<name>A0A8S1NKW9_PARPR</name>
<dbReference type="PROSITE" id="PS50802">
    <property type="entry name" value="OTU"/>
    <property type="match status" value="1"/>
</dbReference>
<dbReference type="GO" id="GO:0071108">
    <property type="term" value="P:protein K48-linked deubiquitination"/>
    <property type="evidence" value="ECO:0007669"/>
    <property type="project" value="TreeGrafter"/>
</dbReference>
<reference evidence="3" key="1">
    <citation type="submission" date="2021-01" db="EMBL/GenBank/DDBJ databases">
        <authorList>
            <consortium name="Genoscope - CEA"/>
            <person name="William W."/>
        </authorList>
    </citation>
    <scope>NUCLEOTIDE SEQUENCE</scope>
</reference>
<evidence type="ECO:0000313" key="4">
    <source>
        <dbReference type="Proteomes" id="UP000688137"/>
    </source>
</evidence>
<keyword evidence="4" id="KW-1185">Reference proteome</keyword>
<dbReference type="OMA" id="KHLLCTF"/>
<organism evidence="3 4">
    <name type="scientific">Paramecium primaurelia</name>
    <dbReference type="NCBI Taxonomy" id="5886"/>
    <lineage>
        <taxon>Eukaryota</taxon>
        <taxon>Sar</taxon>
        <taxon>Alveolata</taxon>
        <taxon>Ciliophora</taxon>
        <taxon>Intramacronucleata</taxon>
        <taxon>Oligohymenophorea</taxon>
        <taxon>Peniculida</taxon>
        <taxon>Parameciidae</taxon>
        <taxon>Paramecium</taxon>
    </lineage>
</organism>
<dbReference type="GO" id="GO:0043130">
    <property type="term" value="F:ubiquitin binding"/>
    <property type="evidence" value="ECO:0007669"/>
    <property type="project" value="TreeGrafter"/>
</dbReference>
<dbReference type="EMBL" id="CAJJDM010000094">
    <property type="protein sequence ID" value="CAD8092762.1"/>
    <property type="molecule type" value="Genomic_DNA"/>
</dbReference>
<evidence type="ECO:0000313" key="3">
    <source>
        <dbReference type="EMBL" id="CAD8092762.1"/>
    </source>
</evidence>
<dbReference type="Pfam" id="PF10275">
    <property type="entry name" value="Peptidase_C65"/>
    <property type="match status" value="1"/>
</dbReference>
<protein>
    <recommendedName>
        <fullName evidence="2">OTU domain-containing protein</fullName>
    </recommendedName>
</protein>
<feature type="coiled-coil region" evidence="1">
    <location>
        <begin position="135"/>
        <end position="176"/>
    </location>
</feature>
<dbReference type="GO" id="GO:0004843">
    <property type="term" value="F:cysteine-type deubiquitinase activity"/>
    <property type="evidence" value="ECO:0007669"/>
    <property type="project" value="TreeGrafter"/>
</dbReference>
<dbReference type="InterPro" id="IPR003323">
    <property type="entry name" value="OTU_dom"/>
</dbReference>
<evidence type="ECO:0000259" key="2">
    <source>
        <dbReference type="PROSITE" id="PS50802"/>
    </source>
</evidence>
<comment type="caution">
    <text evidence="3">The sequence shown here is derived from an EMBL/GenBank/DDBJ whole genome shotgun (WGS) entry which is preliminary data.</text>
</comment>
<feature type="domain" description="OTU" evidence="2">
    <location>
        <begin position="250"/>
        <end position="446"/>
    </location>
</feature>
<dbReference type="PANTHER" id="PTHR12931:SF15">
    <property type="entry name" value="UBIQUITIN THIOESTERASE OTUBAIN-LIKE"/>
    <property type="match status" value="1"/>
</dbReference>
<dbReference type="InterPro" id="IPR019400">
    <property type="entry name" value="Peptidase_C65_otubain"/>
</dbReference>
<dbReference type="Proteomes" id="UP000688137">
    <property type="component" value="Unassembled WGS sequence"/>
</dbReference>
<dbReference type="AlphaFoldDB" id="A0A8S1NKW9"/>
<dbReference type="GO" id="GO:0005634">
    <property type="term" value="C:nucleus"/>
    <property type="evidence" value="ECO:0007669"/>
    <property type="project" value="TreeGrafter"/>
</dbReference>
<sequence length="446" mass="53872">MNLLYIQEKSPYKKVQIIENQYQCQNQLKKNRDILNQRYDELTLLQQIKITLEKDIARAKLILQNRSSFNQSNIGSEKQNQWNYQTQKYPINLSIFDRSSIVKTQSNKQFLTFQKREKRPFDYNLIQKIDDSKNNQKLEHTINELVEQNQNKEINNQEIQINNNEISQQNNQDEQQEEPYKLIRKFESNQVRLQKTINIIKELQNRSSNKRIMEESQKYYLREIGDFNTLCKHYSIKKLTTKQNLKQHCNKIQFVRGDGNCFYTAFIYQFFIHLLFTYNLNQYDQFIQFVLDKKIQFKINCEDFQIDDQELLEEFLYQLQQLRLIVNEEDRKQQLLSQFIQYVITDDGQGCFYNLSSIFLRNLCDTILELSDMKDQCLDRENLLIWEAECNYNEIIVQILAQQLKIHIKLIFFQNGEFIMQDYEKDCQNQIILLIQPGHYNIGYND</sequence>
<gene>
    <name evidence="3" type="ORF">PPRIM_AZ9-3.1.T0910115</name>
</gene>
<dbReference type="PANTHER" id="PTHR12931">
    <property type="entry name" value="UBIQUITIN THIOLESTERASE PROTEIN OTUB"/>
    <property type="match status" value="1"/>
</dbReference>
<proteinExistence type="predicted"/>
<accession>A0A8S1NKW9</accession>
<evidence type="ECO:0000256" key="1">
    <source>
        <dbReference type="SAM" id="Coils"/>
    </source>
</evidence>
<dbReference type="CDD" id="cd22749">
    <property type="entry name" value="Otubain_C65"/>
    <property type="match status" value="1"/>
</dbReference>
<keyword evidence="1" id="KW-0175">Coiled coil</keyword>